<dbReference type="Proteomes" id="UP000076727">
    <property type="component" value="Unassembled WGS sequence"/>
</dbReference>
<dbReference type="Pfam" id="PF03987">
    <property type="entry name" value="Autophagy_act_C"/>
    <property type="match status" value="1"/>
</dbReference>
<dbReference type="OrthoDB" id="4089664at2759"/>
<dbReference type="InterPro" id="IPR007135">
    <property type="entry name" value="Atg3/Atg10"/>
</dbReference>
<reference evidence="8 9" key="1">
    <citation type="journal article" date="2016" name="Mol. Biol. Evol.">
        <title>Comparative Genomics of Early-Diverging Mushroom-Forming Fungi Provides Insights into the Origins of Lignocellulose Decay Capabilities.</title>
        <authorList>
            <person name="Nagy L.G."/>
            <person name="Riley R."/>
            <person name="Tritt A."/>
            <person name="Adam C."/>
            <person name="Daum C."/>
            <person name="Floudas D."/>
            <person name="Sun H."/>
            <person name="Yadav J.S."/>
            <person name="Pangilinan J."/>
            <person name="Larsson K.H."/>
            <person name="Matsuura K."/>
            <person name="Barry K."/>
            <person name="Labutti K."/>
            <person name="Kuo R."/>
            <person name="Ohm R.A."/>
            <person name="Bhattacharya S.S."/>
            <person name="Shirouzu T."/>
            <person name="Yoshinaga Y."/>
            <person name="Martin F.M."/>
            <person name="Grigoriev I.V."/>
            <person name="Hibbett D.S."/>
        </authorList>
    </citation>
    <scope>NUCLEOTIDE SEQUENCE [LARGE SCALE GENOMIC DNA]</scope>
    <source>
        <strain evidence="8 9">L-15889</strain>
    </source>
</reference>
<dbReference type="EMBL" id="KV429033">
    <property type="protein sequence ID" value="KZT74454.1"/>
    <property type="molecule type" value="Genomic_DNA"/>
</dbReference>
<evidence type="ECO:0000256" key="7">
    <source>
        <dbReference type="ARBA" id="ARBA00029833"/>
    </source>
</evidence>
<dbReference type="AlphaFoldDB" id="A0A165U682"/>
<evidence type="ECO:0000256" key="5">
    <source>
        <dbReference type="ARBA" id="ARBA00022927"/>
    </source>
</evidence>
<evidence type="ECO:0000256" key="3">
    <source>
        <dbReference type="ARBA" id="ARBA00022679"/>
    </source>
</evidence>
<keyword evidence="5" id="KW-0653">Protein transport</keyword>
<comment type="similarity">
    <text evidence="1">Belongs to the ATG10 family.</text>
</comment>
<dbReference type="GO" id="GO:0061651">
    <property type="term" value="F:Atg12 conjugating enzyme activity"/>
    <property type="evidence" value="ECO:0007669"/>
    <property type="project" value="TreeGrafter"/>
</dbReference>
<keyword evidence="3" id="KW-0808">Transferase</keyword>
<evidence type="ECO:0000313" key="9">
    <source>
        <dbReference type="Proteomes" id="UP000076727"/>
    </source>
</evidence>
<keyword evidence="6" id="KW-0072">Autophagy</keyword>
<evidence type="ECO:0000256" key="2">
    <source>
        <dbReference type="ARBA" id="ARBA00021099"/>
    </source>
</evidence>
<evidence type="ECO:0000256" key="6">
    <source>
        <dbReference type="ARBA" id="ARBA00023006"/>
    </source>
</evidence>
<dbReference type="GO" id="GO:0032446">
    <property type="term" value="P:protein modification by small protein conjugation"/>
    <property type="evidence" value="ECO:0007669"/>
    <property type="project" value="TreeGrafter"/>
</dbReference>
<accession>A0A165U682</accession>
<evidence type="ECO:0000313" key="8">
    <source>
        <dbReference type="EMBL" id="KZT74454.1"/>
    </source>
</evidence>
<dbReference type="PANTHER" id="PTHR14957">
    <property type="entry name" value="UBIQUITIN-LIKE-CONJUGATING ENZYME ATG10"/>
    <property type="match status" value="1"/>
</dbReference>
<organism evidence="8 9">
    <name type="scientific">Daedalea quercina L-15889</name>
    <dbReference type="NCBI Taxonomy" id="1314783"/>
    <lineage>
        <taxon>Eukaryota</taxon>
        <taxon>Fungi</taxon>
        <taxon>Dikarya</taxon>
        <taxon>Basidiomycota</taxon>
        <taxon>Agaricomycotina</taxon>
        <taxon>Agaricomycetes</taxon>
        <taxon>Polyporales</taxon>
        <taxon>Fomitopsis</taxon>
    </lineage>
</organism>
<dbReference type="PANTHER" id="PTHR14957:SF1">
    <property type="entry name" value="UBIQUITIN-LIKE-CONJUGATING ENZYME ATG10"/>
    <property type="match status" value="1"/>
</dbReference>
<sequence length="221" mass="24212">MSASLSRFQFETACKAYIAAHTTQPSDDASTTAVYPVGWTWNKHACVPGLGFMSRSVALSVKAVEAAEGDHELELLSDSTEDEAAASESREVLTCIQSVVYSPTFQVPAFYFTIHRSNGVPLNLSEIMASSLLRRHAVPLSNTTTFALSEHGASFPLLSQGDHPVLGTPAWYFHPCHTPEAVGEVVSELQYKGGTKEQILVRWMEVWFMVIGQIVDLHRGL</sequence>
<gene>
    <name evidence="8" type="ORF">DAEQUDRAFT_682397</name>
</gene>
<name>A0A165U682_9APHY</name>
<evidence type="ECO:0000256" key="4">
    <source>
        <dbReference type="ARBA" id="ARBA00022786"/>
    </source>
</evidence>
<keyword evidence="5" id="KW-0813">Transport</keyword>
<keyword evidence="9" id="KW-1185">Reference proteome</keyword>
<proteinExistence type="inferred from homology"/>
<dbReference type="GO" id="GO:0000422">
    <property type="term" value="P:autophagy of mitochondrion"/>
    <property type="evidence" value="ECO:0007669"/>
    <property type="project" value="TreeGrafter"/>
</dbReference>
<dbReference type="GO" id="GO:0015031">
    <property type="term" value="P:protein transport"/>
    <property type="evidence" value="ECO:0007669"/>
    <property type="project" value="UniProtKB-KW"/>
</dbReference>
<dbReference type="STRING" id="1314783.A0A165U682"/>
<keyword evidence="4" id="KW-0833">Ubl conjugation pathway</keyword>
<evidence type="ECO:0000256" key="1">
    <source>
        <dbReference type="ARBA" id="ARBA00005696"/>
    </source>
</evidence>
<dbReference type="GO" id="GO:0005829">
    <property type="term" value="C:cytosol"/>
    <property type="evidence" value="ECO:0007669"/>
    <property type="project" value="TreeGrafter"/>
</dbReference>
<dbReference type="GO" id="GO:0000045">
    <property type="term" value="P:autophagosome assembly"/>
    <property type="evidence" value="ECO:0007669"/>
    <property type="project" value="TreeGrafter"/>
</dbReference>
<protein>
    <recommendedName>
        <fullName evidence="2">Ubiquitin-like-conjugating enzyme ATG10</fullName>
    </recommendedName>
    <alternativeName>
        <fullName evidence="7">Autophagy-related protein 10</fullName>
    </alternativeName>
</protein>
<dbReference type="Gene3D" id="3.30.1460.50">
    <property type="match status" value="1"/>
</dbReference>